<dbReference type="EC" id="3.5.1.28" evidence="3"/>
<evidence type="ECO:0000256" key="4">
    <source>
        <dbReference type="ARBA" id="ARBA00022801"/>
    </source>
</evidence>
<dbReference type="InterPro" id="IPR002477">
    <property type="entry name" value="Peptidoglycan-bd-like"/>
</dbReference>
<dbReference type="InterPro" id="IPR036505">
    <property type="entry name" value="Amidase/PGRP_sf"/>
</dbReference>
<dbReference type="SUPFAM" id="SSF55846">
    <property type="entry name" value="N-acetylmuramoyl-L-alanine amidase-like"/>
    <property type="match status" value="1"/>
</dbReference>
<dbReference type="GO" id="GO:0071555">
    <property type="term" value="P:cell wall organization"/>
    <property type="evidence" value="ECO:0007669"/>
    <property type="project" value="UniProtKB-KW"/>
</dbReference>
<dbReference type="Gene3D" id="1.10.101.10">
    <property type="entry name" value="PGBD-like superfamily/PGBD"/>
    <property type="match status" value="1"/>
</dbReference>
<dbReference type="SMART" id="SM00644">
    <property type="entry name" value="Ami_2"/>
    <property type="match status" value="1"/>
</dbReference>
<dbReference type="InterPro" id="IPR036365">
    <property type="entry name" value="PGBD-like_sf"/>
</dbReference>
<keyword evidence="5" id="KW-0961">Cell wall biogenesis/degradation</keyword>
<dbReference type="EMBL" id="LLYA01000192">
    <property type="protein sequence ID" value="KRR18831.1"/>
    <property type="molecule type" value="Genomic_DNA"/>
</dbReference>
<dbReference type="SUPFAM" id="SSF47090">
    <property type="entry name" value="PGBD-like"/>
    <property type="match status" value="1"/>
</dbReference>
<evidence type="ECO:0000256" key="5">
    <source>
        <dbReference type="ARBA" id="ARBA00023316"/>
    </source>
</evidence>
<comment type="similarity">
    <text evidence="2">Belongs to the N-acetylmuramoyl-L-alanine amidase 2 family.</text>
</comment>
<evidence type="ECO:0000313" key="7">
    <source>
        <dbReference type="EMBL" id="KRR18831.1"/>
    </source>
</evidence>
<evidence type="ECO:0000256" key="3">
    <source>
        <dbReference type="ARBA" id="ARBA00011901"/>
    </source>
</evidence>
<evidence type="ECO:0000256" key="1">
    <source>
        <dbReference type="ARBA" id="ARBA00001561"/>
    </source>
</evidence>
<sequence>MKTFTPDSSIASDVIPSPNYGDRNNGRVADMILLHYTGMPDVEGAIAQLCTPGTDVSAHYIVLEDGRIVQSVPEAKRAWHAGVSSWAGEEDINSCSIGVEIINSGHDWGYPDFPSRQIAAVIALCRGIMLRRKIPAHRVLAHSDVAPARKKDPGEKFPWHLLANSGVGHWVQPAPIVRGETLKLGSISDDVANMQAALAKYGYNIPTHGKFDGPTMEVVTAFQRHFRPARVDGIADHSTMSTLHALLTSLPADAATTTVAAR</sequence>
<evidence type="ECO:0000256" key="2">
    <source>
        <dbReference type="ARBA" id="ARBA00007553"/>
    </source>
</evidence>
<dbReference type="GO" id="GO:0008745">
    <property type="term" value="F:N-acetylmuramoyl-L-alanine amidase activity"/>
    <property type="evidence" value="ECO:0007669"/>
    <property type="project" value="UniProtKB-EC"/>
</dbReference>
<dbReference type="Pfam" id="PF01471">
    <property type="entry name" value="PG_binding_1"/>
    <property type="match status" value="1"/>
</dbReference>
<evidence type="ECO:0000259" key="6">
    <source>
        <dbReference type="SMART" id="SM00644"/>
    </source>
</evidence>
<dbReference type="InterPro" id="IPR051206">
    <property type="entry name" value="NAMLAA_amidase_2"/>
</dbReference>
<dbReference type="GO" id="GO:0019867">
    <property type="term" value="C:outer membrane"/>
    <property type="evidence" value="ECO:0007669"/>
    <property type="project" value="TreeGrafter"/>
</dbReference>
<dbReference type="CDD" id="cd06583">
    <property type="entry name" value="PGRP"/>
    <property type="match status" value="1"/>
</dbReference>
<dbReference type="Gene3D" id="3.40.80.10">
    <property type="entry name" value="Peptidoglycan recognition protein-like"/>
    <property type="match status" value="1"/>
</dbReference>
<comment type="caution">
    <text evidence="7">The sequence shown here is derived from an EMBL/GenBank/DDBJ whole genome shotgun (WGS) entry which is preliminary data.</text>
</comment>
<feature type="domain" description="N-acetylmuramoyl-L-alanine amidase" evidence="6">
    <location>
        <begin position="17"/>
        <end position="154"/>
    </location>
</feature>
<dbReference type="GO" id="GO:0009253">
    <property type="term" value="P:peptidoglycan catabolic process"/>
    <property type="evidence" value="ECO:0007669"/>
    <property type="project" value="InterPro"/>
</dbReference>
<comment type="catalytic activity">
    <reaction evidence="1">
        <text>Hydrolyzes the link between N-acetylmuramoyl residues and L-amino acid residues in certain cell-wall glycopeptides.</text>
        <dbReference type="EC" id="3.5.1.28"/>
    </reaction>
</comment>
<dbReference type="Pfam" id="PF01510">
    <property type="entry name" value="Amidase_2"/>
    <property type="match status" value="1"/>
</dbReference>
<organism evidence="7 8">
    <name type="scientific">Bradyrhizobium retamae</name>
    <dbReference type="NCBI Taxonomy" id="1300035"/>
    <lineage>
        <taxon>Bacteria</taxon>
        <taxon>Pseudomonadati</taxon>
        <taxon>Pseudomonadota</taxon>
        <taxon>Alphaproteobacteria</taxon>
        <taxon>Hyphomicrobiales</taxon>
        <taxon>Nitrobacteraceae</taxon>
        <taxon>Bradyrhizobium</taxon>
    </lineage>
</organism>
<dbReference type="GO" id="GO:0009254">
    <property type="term" value="P:peptidoglycan turnover"/>
    <property type="evidence" value="ECO:0007669"/>
    <property type="project" value="TreeGrafter"/>
</dbReference>
<dbReference type="AlphaFoldDB" id="A0A0R3MKX8"/>
<keyword evidence="4" id="KW-0378">Hydrolase</keyword>
<dbReference type="Proteomes" id="UP000052023">
    <property type="component" value="Unassembled WGS sequence"/>
</dbReference>
<reference evidence="7 8" key="1">
    <citation type="submission" date="2014-03" db="EMBL/GenBank/DDBJ databases">
        <title>Bradyrhizobium valentinum sp. nov., isolated from effective nodules of Lupinus mariae-josephae, a lupine endemic of basic-lime soils in Eastern Spain.</title>
        <authorList>
            <person name="Duran D."/>
            <person name="Rey L."/>
            <person name="Navarro A."/>
            <person name="Busquets A."/>
            <person name="Imperial J."/>
            <person name="Ruiz-Argueso T."/>
        </authorList>
    </citation>
    <scope>NUCLEOTIDE SEQUENCE [LARGE SCALE GENOMIC DNA]</scope>
    <source>
        <strain evidence="7 8">Ro19</strain>
    </source>
</reference>
<name>A0A0R3MKX8_9BRAD</name>
<dbReference type="InterPro" id="IPR002502">
    <property type="entry name" value="Amidase_domain"/>
</dbReference>
<dbReference type="InterPro" id="IPR036366">
    <property type="entry name" value="PGBDSf"/>
</dbReference>
<dbReference type="PANTHER" id="PTHR30417:SF1">
    <property type="entry name" value="N-ACETYLMURAMOYL-L-ALANINE AMIDASE AMID"/>
    <property type="match status" value="1"/>
</dbReference>
<keyword evidence="8" id="KW-1185">Reference proteome</keyword>
<protein>
    <recommendedName>
        <fullName evidence="3">N-acetylmuramoyl-L-alanine amidase</fullName>
        <ecNumber evidence="3">3.5.1.28</ecNumber>
    </recommendedName>
</protein>
<evidence type="ECO:0000313" key="8">
    <source>
        <dbReference type="Proteomes" id="UP000052023"/>
    </source>
</evidence>
<gene>
    <name evidence="7" type="ORF">CQ13_10365</name>
</gene>
<accession>A0A0R3MKX8</accession>
<dbReference type="PANTHER" id="PTHR30417">
    <property type="entry name" value="N-ACETYLMURAMOYL-L-ALANINE AMIDASE AMID"/>
    <property type="match status" value="1"/>
</dbReference>
<proteinExistence type="inferred from homology"/>